<feature type="compositionally biased region" description="Basic and acidic residues" evidence="1">
    <location>
        <begin position="111"/>
        <end position="137"/>
    </location>
</feature>
<gene>
    <name evidence="2" type="ORF">Tci_889532</name>
</gene>
<feature type="non-terminal residue" evidence="2">
    <location>
        <position position="1"/>
    </location>
</feature>
<accession>A0A699U6I5</accession>
<protein>
    <submittedName>
        <fullName evidence="2">Uncharacterized protein</fullName>
    </submittedName>
</protein>
<name>A0A699U6I5_TANCI</name>
<organism evidence="2">
    <name type="scientific">Tanacetum cinerariifolium</name>
    <name type="common">Dalmatian daisy</name>
    <name type="synonym">Chrysanthemum cinerariifolium</name>
    <dbReference type="NCBI Taxonomy" id="118510"/>
    <lineage>
        <taxon>Eukaryota</taxon>
        <taxon>Viridiplantae</taxon>
        <taxon>Streptophyta</taxon>
        <taxon>Embryophyta</taxon>
        <taxon>Tracheophyta</taxon>
        <taxon>Spermatophyta</taxon>
        <taxon>Magnoliopsida</taxon>
        <taxon>eudicotyledons</taxon>
        <taxon>Gunneridae</taxon>
        <taxon>Pentapetalae</taxon>
        <taxon>asterids</taxon>
        <taxon>campanulids</taxon>
        <taxon>Asterales</taxon>
        <taxon>Asteraceae</taxon>
        <taxon>Asteroideae</taxon>
        <taxon>Anthemideae</taxon>
        <taxon>Anthemidinae</taxon>
        <taxon>Tanacetum</taxon>
    </lineage>
</organism>
<feature type="compositionally biased region" description="Polar residues" evidence="1">
    <location>
        <begin position="57"/>
        <end position="72"/>
    </location>
</feature>
<dbReference type="EMBL" id="BKCJ011301159">
    <property type="protein sequence ID" value="GFD17563.1"/>
    <property type="molecule type" value="Genomic_DNA"/>
</dbReference>
<feature type="compositionally biased region" description="Basic and acidic residues" evidence="1">
    <location>
        <begin position="1"/>
        <end position="19"/>
    </location>
</feature>
<dbReference type="AlphaFoldDB" id="A0A699U6I5"/>
<proteinExistence type="predicted"/>
<feature type="region of interest" description="Disordered" evidence="1">
    <location>
        <begin position="1"/>
        <end position="23"/>
    </location>
</feature>
<evidence type="ECO:0000313" key="2">
    <source>
        <dbReference type="EMBL" id="GFD17563.1"/>
    </source>
</evidence>
<feature type="non-terminal residue" evidence="2">
    <location>
        <position position="137"/>
    </location>
</feature>
<evidence type="ECO:0000256" key="1">
    <source>
        <dbReference type="SAM" id="MobiDB-lite"/>
    </source>
</evidence>
<feature type="region of interest" description="Disordered" evidence="1">
    <location>
        <begin position="36"/>
        <end position="137"/>
    </location>
</feature>
<sequence>NEEELTRPEPEPEPEHQGEGDEFDVEQAIQMSLESFQAQSQAHVGSVAIRELHSRGHPTTPSVDTDKTNSGGDTEILQIDEEQGKDVDNQVNLKEKTDELDQGQTGLDPGKTLESRPQPEQEFMDKDQARPDPRVSR</sequence>
<feature type="compositionally biased region" description="Basic and acidic residues" evidence="1">
    <location>
        <begin position="82"/>
        <end position="99"/>
    </location>
</feature>
<reference evidence="2" key="1">
    <citation type="journal article" date="2019" name="Sci. Rep.">
        <title>Draft genome of Tanacetum cinerariifolium, the natural source of mosquito coil.</title>
        <authorList>
            <person name="Yamashiro T."/>
            <person name="Shiraishi A."/>
            <person name="Satake H."/>
            <person name="Nakayama K."/>
        </authorList>
    </citation>
    <scope>NUCLEOTIDE SEQUENCE</scope>
</reference>
<comment type="caution">
    <text evidence="2">The sequence shown here is derived from an EMBL/GenBank/DDBJ whole genome shotgun (WGS) entry which is preliminary data.</text>
</comment>